<dbReference type="PANTHER" id="PTHR13799">
    <property type="entry name" value="NGG1 INTERACTING FACTOR 3"/>
    <property type="match status" value="1"/>
</dbReference>
<evidence type="ECO:0000256" key="2">
    <source>
        <dbReference type="ARBA" id="ARBA00019069"/>
    </source>
</evidence>
<keyword evidence="5" id="KW-1185">Reference proteome</keyword>
<dbReference type="SUPFAM" id="SSF102705">
    <property type="entry name" value="NIF3 (NGG1p interacting factor 3)-like"/>
    <property type="match status" value="1"/>
</dbReference>
<feature type="binding site" evidence="3">
    <location>
        <position position="275"/>
    </location>
    <ligand>
        <name>a divalent metal cation</name>
        <dbReference type="ChEBI" id="CHEBI:60240"/>
        <label>1</label>
    </ligand>
</feature>
<dbReference type="InterPro" id="IPR017221">
    <property type="entry name" value="DUF34/NIF3_bac"/>
</dbReference>
<dbReference type="Gene3D" id="3.40.1390.30">
    <property type="entry name" value="NIF3 (NGG1p interacting factor 3)-like"/>
    <property type="match status" value="1"/>
</dbReference>
<dbReference type="AlphaFoldDB" id="A0A182J6N0"/>
<dbReference type="EnsemblMetazoa" id="AATE012364-RA">
    <property type="protein sequence ID" value="AATE012364-PA.1"/>
    <property type="gene ID" value="AATE012364"/>
</dbReference>
<dbReference type="InterPro" id="IPR036069">
    <property type="entry name" value="DUF34/NIF3_sf"/>
</dbReference>
<comment type="similarity">
    <text evidence="1">Belongs to the GTP cyclohydrolase I type 2/NIF3 family.</text>
</comment>
<dbReference type="InterPro" id="IPR002678">
    <property type="entry name" value="DUF34/NIF3"/>
</dbReference>
<evidence type="ECO:0000256" key="3">
    <source>
        <dbReference type="PIRSR" id="PIRSR602678-1"/>
    </source>
</evidence>
<organism evidence="4">
    <name type="scientific">Anopheles atroparvus</name>
    <name type="common">European mosquito</name>
    <dbReference type="NCBI Taxonomy" id="41427"/>
    <lineage>
        <taxon>Eukaryota</taxon>
        <taxon>Metazoa</taxon>
        <taxon>Ecdysozoa</taxon>
        <taxon>Arthropoda</taxon>
        <taxon>Hexapoda</taxon>
        <taxon>Insecta</taxon>
        <taxon>Pterygota</taxon>
        <taxon>Neoptera</taxon>
        <taxon>Endopterygota</taxon>
        <taxon>Diptera</taxon>
        <taxon>Nematocera</taxon>
        <taxon>Culicoidea</taxon>
        <taxon>Culicidae</taxon>
        <taxon>Anophelinae</taxon>
        <taxon>Anopheles</taxon>
    </lineage>
</organism>
<evidence type="ECO:0000313" key="4">
    <source>
        <dbReference type="EnsemblMetazoa" id="AATE012364-PA.1"/>
    </source>
</evidence>
<dbReference type="NCBIfam" id="TIGR00486">
    <property type="entry name" value="YbgI_SA1388"/>
    <property type="match status" value="1"/>
</dbReference>
<reference evidence="5" key="1">
    <citation type="submission" date="2021-09" db="EMBL/GenBank/DDBJ databases">
        <authorList>
            <consortium name="Infravec"/>
            <person name="Campbell I L."/>
            <person name="Maslen G."/>
            <person name="Yates A."/>
        </authorList>
    </citation>
    <scope>NUCLEOTIDE SEQUENCE [LARGE SCALE GENOMIC DNA]</scope>
    <source>
        <strain evidence="5">Infravec2 EBRE</strain>
    </source>
</reference>
<evidence type="ECO:0000313" key="5">
    <source>
        <dbReference type="Proteomes" id="UP000075880"/>
    </source>
</evidence>
<dbReference type="Proteomes" id="UP000075880">
    <property type="component" value="Unassembled WGS sequence"/>
</dbReference>
<accession>A0A182J6N0</accession>
<dbReference type="FunFam" id="3.40.1390.30:FF:000001">
    <property type="entry name" value="GTP cyclohydrolase 1 type 2"/>
    <property type="match status" value="1"/>
</dbReference>
<dbReference type="PIRSF" id="PIRSF037489">
    <property type="entry name" value="UCP037489_NIF3_YqfO"/>
    <property type="match status" value="1"/>
</dbReference>
<name>A0A182J6N0_ANOAO</name>
<dbReference type="STRING" id="41427.A0A182J6N0"/>
<protein>
    <recommendedName>
        <fullName evidence="2">NIF3-like protein 1</fullName>
    </recommendedName>
</protein>
<dbReference type="Pfam" id="PF01784">
    <property type="entry name" value="DUF34_NIF3"/>
    <property type="match status" value="1"/>
</dbReference>
<dbReference type="GO" id="GO:0005739">
    <property type="term" value="C:mitochondrion"/>
    <property type="evidence" value="ECO:0007669"/>
    <property type="project" value="TreeGrafter"/>
</dbReference>
<dbReference type="GO" id="GO:0046872">
    <property type="term" value="F:metal ion binding"/>
    <property type="evidence" value="ECO:0007669"/>
    <property type="project" value="UniProtKB-KW"/>
</dbReference>
<proteinExistence type="inferred from homology"/>
<feature type="binding site" evidence="3">
    <location>
        <position position="156"/>
    </location>
    <ligand>
        <name>a divalent metal cation</name>
        <dbReference type="ChEBI" id="CHEBI:60240"/>
        <label>1</label>
    </ligand>
</feature>
<reference evidence="4" key="2">
    <citation type="submission" date="2022-08" db="UniProtKB">
        <authorList>
            <consortium name="EnsemblMetazoa"/>
        </authorList>
    </citation>
    <scope>IDENTIFICATION</scope>
    <source>
        <strain evidence="4">EBRO</strain>
    </source>
</reference>
<sequence>MSFHAVLCWSGKDLLRVSRLMFYHVPALQFLSRSIAQTGRQCFASHTMQSKSASLEQVIEKLQEFAPESLAEKWDNVGLLVEPFPERPIRNILLTIDLTERVMQEAMQKSTDLIISYHPPIFAPLKRITQKSWKERIINHCLRKGIAVYSPHTSWDNVANGVNDWLASALPKVCSDIILKNATNPTYGSGRLCSLNPSLTLSEAVQQIQQYTKLDHVMVFPTAHSFRLRTYAVCAGSGASVLKGVEADLYVTGEMSHHEILEAKHQATNVVLLGHCNSERGFLTVFKGILANLLKDFNDVTIHVSEEDGDPMKLECYDARQTK</sequence>
<dbReference type="OrthoDB" id="3345469at2759"/>
<feature type="binding site" evidence="3">
    <location>
        <position position="118"/>
    </location>
    <ligand>
        <name>a divalent metal cation</name>
        <dbReference type="ChEBI" id="CHEBI:60240"/>
        <label>1</label>
    </ligand>
</feature>
<evidence type="ECO:0000256" key="1">
    <source>
        <dbReference type="ARBA" id="ARBA00006964"/>
    </source>
</evidence>
<keyword evidence="3" id="KW-0479">Metal-binding</keyword>
<feature type="binding site" evidence="3">
    <location>
        <position position="279"/>
    </location>
    <ligand>
        <name>a divalent metal cation</name>
        <dbReference type="ChEBI" id="CHEBI:60240"/>
        <label>1</label>
    </ligand>
</feature>
<dbReference type="VEuPathDB" id="VectorBase:AATE012364"/>
<dbReference type="PANTHER" id="PTHR13799:SF13">
    <property type="entry name" value="NIF3-LIKE PROTEIN 1"/>
    <property type="match status" value="1"/>
</dbReference>
<dbReference type="EnsemblMetazoa" id="ENSAATROPT017857">
    <property type="protein sequence ID" value="ENSAATROPP015805"/>
    <property type="gene ID" value="ENSAATROPG014579"/>
</dbReference>